<dbReference type="EMBL" id="WUEY01000008">
    <property type="protein sequence ID" value="NEI71639.1"/>
    <property type="molecule type" value="Genomic_DNA"/>
</dbReference>
<evidence type="ECO:0000256" key="1">
    <source>
        <dbReference type="HAMAP-Rule" id="MF_00677"/>
    </source>
</evidence>
<dbReference type="InterPro" id="IPR044122">
    <property type="entry name" value="UPF0261_N"/>
</dbReference>
<evidence type="ECO:0000313" key="4">
    <source>
        <dbReference type="EMBL" id="NEI71639.1"/>
    </source>
</evidence>
<dbReference type="InterPro" id="IPR056778">
    <property type="entry name" value="UPF0261_C"/>
</dbReference>
<proteinExistence type="inferred from homology"/>
<dbReference type="HAMAP" id="MF_00677">
    <property type="entry name" value="UPF0261"/>
    <property type="match status" value="1"/>
</dbReference>
<evidence type="ECO:0000313" key="5">
    <source>
        <dbReference type="Proteomes" id="UP000483035"/>
    </source>
</evidence>
<evidence type="ECO:0000259" key="2">
    <source>
        <dbReference type="Pfam" id="PF06792"/>
    </source>
</evidence>
<sequence>MTIAKTIYVAGSIDTKGDELRYVADLIRAQGLPAILVDLSTARPSDDADVDAKTVAGFHPGGADAVFTGDRGSAVSAMGLAFERFILSRADVGGVIGLGGSGGTAMVTQAMRVLPVGTPRVMVSTVAAGNISAYVGPNDIAMVNSITDIAGLNRISRTVLSNAANSIAGMVRNRREAEQDDRPALGLTMFGVTTPCVSQVVEQLRDRFECLVFHATGIGGQSMEKLASSGYLAGVLDITTTEVCDLLFEGILPATEDRFGFLAQSALPYVGSCGALDMVNFAGIDTVPQKYRHRNLYVHNPQITLMRTTVEENVAMGKWIGERLNRSVGPVRFLLPLGGVSLLDAPGQAFHDPEADAALFDAIEHTVRQTDERIVLRVPHALNSPEFSSEVVRHFNEISRGR</sequence>
<dbReference type="Gene3D" id="3.40.50.12020">
    <property type="entry name" value="Uncharacterised protein family UPF0261, NN domain"/>
    <property type="match status" value="1"/>
</dbReference>
<dbReference type="PANTHER" id="PTHR31862:SF1">
    <property type="entry name" value="UPF0261 DOMAIN PROTEIN (AFU_ORTHOLOGUE AFUA_1G10120)"/>
    <property type="match status" value="1"/>
</dbReference>
<dbReference type="Gene3D" id="3.40.50.12030">
    <property type="entry name" value="Uncharacterised protein family UPF0261, NC domain"/>
    <property type="match status" value="1"/>
</dbReference>
<evidence type="ECO:0000259" key="3">
    <source>
        <dbReference type="Pfam" id="PF23189"/>
    </source>
</evidence>
<accession>A0A6L9U8E8</accession>
<dbReference type="Proteomes" id="UP000483035">
    <property type="component" value="Unassembled WGS sequence"/>
</dbReference>
<dbReference type="NCBIfam" id="NF002674">
    <property type="entry name" value="PRK02399.1-2"/>
    <property type="match status" value="1"/>
</dbReference>
<dbReference type="NCBIfam" id="NF002673">
    <property type="entry name" value="PRK02399.1-1"/>
    <property type="match status" value="1"/>
</dbReference>
<name>A0A6L9U8E8_9HYPH</name>
<dbReference type="InterPro" id="IPR008322">
    <property type="entry name" value="UPF0261"/>
</dbReference>
<dbReference type="RefSeq" id="WP_163988187.1">
    <property type="nucleotide sequence ID" value="NZ_WUEY01000008.1"/>
</dbReference>
<comment type="caution">
    <text evidence="4">The sequence shown here is derived from an EMBL/GenBank/DDBJ whole genome shotgun (WGS) entry which is preliminary data.</text>
</comment>
<dbReference type="Pfam" id="PF06792">
    <property type="entry name" value="UPF0261"/>
    <property type="match status" value="1"/>
</dbReference>
<reference evidence="4 5" key="1">
    <citation type="submission" date="2019-12" db="EMBL/GenBank/DDBJ databases">
        <title>Rhizobium genotypes associated with high levels of biological nitrogen fixation by grain legumes in a temperate-maritime cropping system.</title>
        <authorList>
            <person name="Maluk M."/>
            <person name="Francesc Ferrando Molina F."/>
            <person name="Lopez Del Egido L."/>
            <person name="Lafos M."/>
            <person name="Langarica-Fuentes A."/>
            <person name="Gebre Yohannes G."/>
            <person name="Young M.W."/>
            <person name="Martin P."/>
            <person name="Gantlett R."/>
            <person name="Kenicer G."/>
            <person name="Hawes C."/>
            <person name="Begg G.S."/>
            <person name="Quilliam R.S."/>
            <person name="Squire G.R."/>
            <person name="Poole P.S."/>
            <person name="Young P.W."/>
            <person name="Iannetta P.M."/>
            <person name="James E.K."/>
        </authorList>
    </citation>
    <scope>NUCLEOTIDE SEQUENCE [LARGE SCALE GENOMIC DNA]</scope>
    <source>
        <strain evidence="4 5">JHI1118</strain>
    </source>
</reference>
<dbReference type="PANTHER" id="PTHR31862">
    <property type="entry name" value="UPF0261 DOMAIN PROTEIN (AFU_ORTHOLOGUE AFUA_1G10120)"/>
    <property type="match status" value="1"/>
</dbReference>
<feature type="domain" description="UPF0261" evidence="2">
    <location>
        <begin position="5"/>
        <end position="174"/>
    </location>
</feature>
<comment type="similarity">
    <text evidence="1">Belongs to the UPF0261 family.</text>
</comment>
<dbReference type="InterPro" id="IPR051353">
    <property type="entry name" value="Tobamovirus_resist_UPF0261"/>
</dbReference>
<dbReference type="Pfam" id="PF23189">
    <property type="entry name" value="UPF0261_C"/>
    <property type="match status" value="1"/>
</dbReference>
<protein>
    <recommendedName>
        <fullName evidence="1">UPF0261 protein GR212_18820</fullName>
    </recommendedName>
</protein>
<feature type="domain" description="UPF0261" evidence="3">
    <location>
        <begin position="182"/>
        <end position="398"/>
    </location>
</feature>
<gene>
    <name evidence="4" type="ORF">GR212_18820</name>
</gene>
<dbReference type="CDD" id="cd15488">
    <property type="entry name" value="Tm-1-like"/>
    <property type="match status" value="1"/>
</dbReference>
<dbReference type="PIRSF" id="PIRSF033271">
    <property type="entry name" value="UCP033271"/>
    <property type="match status" value="1"/>
</dbReference>
<dbReference type="AlphaFoldDB" id="A0A6L9U8E8"/>
<organism evidence="4 5">
    <name type="scientific">Rhizobium lusitanum</name>
    <dbReference type="NCBI Taxonomy" id="293958"/>
    <lineage>
        <taxon>Bacteria</taxon>
        <taxon>Pseudomonadati</taxon>
        <taxon>Pseudomonadota</taxon>
        <taxon>Alphaproteobacteria</taxon>
        <taxon>Hyphomicrobiales</taxon>
        <taxon>Rhizobiaceae</taxon>
        <taxon>Rhizobium/Agrobacterium group</taxon>
        <taxon>Rhizobium</taxon>
    </lineage>
</organism>